<feature type="compositionally biased region" description="Polar residues" evidence="10">
    <location>
        <begin position="1"/>
        <end position="25"/>
    </location>
</feature>
<dbReference type="SMART" id="SM00382">
    <property type="entry name" value="AAA"/>
    <property type="match status" value="2"/>
</dbReference>
<dbReference type="InterPro" id="IPR043926">
    <property type="entry name" value="ABCG_dom"/>
</dbReference>
<sequence>MTSTQPGPESPSGASNDATMATPSSEGHYHLHGKIEKHEKHGDEDEISSSEAALNPSDDDFPGRFEPVRPGDREELVRIASSLSVSRRPSTLGRRDSAPITRMDTVDEMALEDPRIDPGHEKFNAYLWSRKRLRLLQQEGVEFPRASITFKNMTVSGSGEALQLQETVGSVLTAPLRPGKFFSFAKKKEHKTILRNFDGVIKGGELLMVLGRPGSGCSTFLKTLCGELHGLDLDKESTIHYNGVEMQKMYSEFKGEVLYNQEVDKHFPHLTVGQTLEFAATARAPSHRLPGQTREDYVNEVTQVVMAVFGLSHTYNTIVGNDYVRGVSGGERKRVSIAEMALARAPIAAWDNSTRGLDAASALEFVKALRMASNLSGSCHSVAIYQASQAIYDVFDKVIVLYEGREIYFGPCKRAEQYFVNMGWSKPARQTTGDFLTSVTNPQERQARDGMDKQVPRTPDEFEAYWKKSPEYAALMQEIKDHETEFPVGHVAEKALAEKKHEQQAKHVRPKSPYLMSVTMQIRLCTKRAYQRLWNDKATTLTTVLGRVFMALIIGSIYFGTPVATAGFQSKGAALFFAVLLNALISITEINSLYDQRPIIEKQASYAFVHPFTEAMGSIVADLPIKFVASAAFNIVLYFLAGLRYEPSQFFIFFLFTFIATLAMSAIFRTLAAATKSLAQAMALAGIMVLAIVIYTGFVIPGPQMHPWFSWIRWINPVFYAFEALVANEFHGREFICSAFVPAYNNLVGDTFVCSATGSVTGQRTVSGDEYIQKQYDYSYSHEWRNFGILIAFWIFFMFTYLTCTELNSATSSTAEFLVFRRGHVPAYMRKSDNEAKKGTIEAPPTGENESATEELGILPEQRDIFTWRNVCYDIPVKGGQRRLLDNVSGWVKPGTLTALMGVSGAGKTTLLDVLAQRVSIGVVTGDMFVNGKPLDASFQRKTGYVQQQDLHLQTSTVREALRFSAALRQPKSTPLSEKYEYVEDVIKMLNMEDFAEAVVGTPGEGLNVEQRKLLTIGVELAAKPALLLFLDEPTSGLDSQSSWSICAFLRKLADHGQAVLSTIHQPSAILFQQFDRLLFLAKGGKTVYFGDIGKDSTTLLDYFERNGARKCDAAENPAEYMLEIIGAGASGKATQDWPTVWRESQEAKNIQTELDEIHAHHASTAPNGTETSETSSDGSSEFAMPFTAQLKHVVVRVFQQYWRDPQYIFAKLMLGLASALFIGFSFFRPNSSIQGFQDVLFSTFMLTSIFSTLVQQIMPRFVSQRSLYEVRERPSKAYSWAAFLIANIIVEIPYQIVLGILVWACYYFPIYGAGQSSEQKGLMMLFIIQFFVFASTFADLVISSMPNAEMAGTIATFAFSLTLSFNGVMQPPSALPGFWIFMYRVSPLTYMIAGMTGNGLDGRAVTCSSSELSVFNPPSGQTCGEYLKQYLAVAPGRLYNYDATSGCQYCSLQSANQVLANSNIYPDERWRNWGIGWAYIGFNIFGAVALYYVFRVKHYNPTSIVRGVRDAGSFVGRLFKRRSETPKGREAQDGRVF</sequence>
<dbReference type="SUPFAM" id="SSF52540">
    <property type="entry name" value="P-loop containing nucleoside triphosphate hydrolases"/>
    <property type="match status" value="2"/>
</dbReference>
<feature type="transmembrane region" description="Helical" evidence="11">
    <location>
        <begin position="1476"/>
        <end position="1495"/>
    </location>
</feature>
<dbReference type="CDD" id="cd03232">
    <property type="entry name" value="ABCG_PDR_domain2"/>
    <property type="match status" value="1"/>
</dbReference>
<dbReference type="Pfam" id="PF06422">
    <property type="entry name" value="PDR_CDR"/>
    <property type="match status" value="1"/>
</dbReference>
<dbReference type="GO" id="GO:0016887">
    <property type="term" value="F:ATP hydrolysis activity"/>
    <property type="evidence" value="ECO:0007669"/>
    <property type="project" value="InterPro"/>
</dbReference>
<feature type="transmembrane region" description="Helical" evidence="11">
    <location>
        <begin position="1279"/>
        <end position="1310"/>
    </location>
</feature>
<dbReference type="Pfam" id="PF00005">
    <property type="entry name" value="ABC_tran"/>
    <property type="match status" value="2"/>
</dbReference>
<keyword evidence="5 11" id="KW-0812">Transmembrane</keyword>
<dbReference type="PROSITE" id="PS50893">
    <property type="entry name" value="ABC_TRANSPORTER_2"/>
    <property type="match status" value="2"/>
</dbReference>
<feature type="compositionally biased region" description="Low complexity" evidence="10">
    <location>
        <begin position="1169"/>
        <end position="1181"/>
    </location>
</feature>
<proteinExistence type="inferred from homology"/>
<feature type="transmembrane region" description="Helical" evidence="11">
    <location>
        <begin position="544"/>
        <end position="561"/>
    </location>
</feature>
<organism evidence="13 14">
    <name type="scientific">Talaromyces pinophilus</name>
    <name type="common">Penicillium pinophilum</name>
    <dbReference type="NCBI Taxonomy" id="128442"/>
    <lineage>
        <taxon>Eukaryota</taxon>
        <taxon>Fungi</taxon>
        <taxon>Dikarya</taxon>
        <taxon>Ascomycota</taxon>
        <taxon>Pezizomycotina</taxon>
        <taxon>Eurotiomycetes</taxon>
        <taxon>Eurotiomycetidae</taxon>
        <taxon>Eurotiales</taxon>
        <taxon>Trichocomaceae</taxon>
        <taxon>Talaromyces</taxon>
        <taxon>Talaromyces sect. Talaromyces</taxon>
    </lineage>
</organism>
<evidence type="ECO:0000259" key="12">
    <source>
        <dbReference type="PROSITE" id="PS50893"/>
    </source>
</evidence>
<feature type="transmembrane region" description="Helical" evidence="11">
    <location>
        <begin position="1240"/>
        <end position="1259"/>
    </location>
</feature>
<feature type="transmembrane region" description="Helical" evidence="11">
    <location>
        <begin position="1349"/>
        <end position="1369"/>
    </location>
</feature>
<comment type="similarity">
    <text evidence="2">Belongs to the ABC transporter superfamily. ABCG family. PDR (TC 3.A.1.205) subfamily.</text>
</comment>
<gene>
    <name evidence="13" type="ORF">TCE0_034r11191</name>
</gene>
<feature type="transmembrane region" description="Helical" evidence="11">
    <location>
        <begin position="573"/>
        <end position="594"/>
    </location>
</feature>
<evidence type="ECO:0000256" key="1">
    <source>
        <dbReference type="ARBA" id="ARBA00004651"/>
    </source>
</evidence>
<dbReference type="PROSITE" id="PS00211">
    <property type="entry name" value="ABC_TRANSPORTER_1"/>
    <property type="match status" value="1"/>
</dbReference>
<keyword evidence="14" id="KW-1185">Reference proteome</keyword>
<feature type="transmembrane region" description="Helical" evidence="11">
    <location>
        <begin position="678"/>
        <end position="700"/>
    </location>
</feature>
<keyword evidence="7" id="KW-0067">ATP-binding</keyword>
<dbReference type="InterPro" id="IPR010929">
    <property type="entry name" value="PDR_CDR_ABC"/>
</dbReference>
<evidence type="ECO:0000256" key="7">
    <source>
        <dbReference type="ARBA" id="ARBA00022840"/>
    </source>
</evidence>
<dbReference type="EMBL" id="DF933830">
    <property type="protein sequence ID" value="GAM39552.1"/>
    <property type="molecule type" value="Genomic_DNA"/>
</dbReference>
<reference evidence="14" key="1">
    <citation type="journal article" date="2015" name="Genome Announc.">
        <title>Draft genome sequence of Talaromyces cellulolyticus strain Y-94, a source of lignocellulosic biomass-degrading enzymes.</title>
        <authorList>
            <person name="Fujii T."/>
            <person name="Koike H."/>
            <person name="Sawayama S."/>
            <person name="Yano S."/>
            <person name="Inoue H."/>
        </authorList>
    </citation>
    <scope>NUCLEOTIDE SEQUENCE [LARGE SCALE GENOMIC DNA]</scope>
    <source>
        <strain evidence="14">Y-94</strain>
    </source>
</reference>
<feature type="transmembrane region" description="Helical" evidence="11">
    <location>
        <begin position="623"/>
        <end position="643"/>
    </location>
</feature>
<keyword evidence="8 11" id="KW-1133">Transmembrane helix</keyword>
<evidence type="ECO:0000256" key="11">
    <source>
        <dbReference type="SAM" id="Phobius"/>
    </source>
</evidence>
<dbReference type="Pfam" id="PF19055">
    <property type="entry name" value="ABC2_membrane_7"/>
    <property type="match status" value="1"/>
</dbReference>
<feature type="domain" description="ABC transporter" evidence="12">
    <location>
        <begin position="176"/>
        <end position="428"/>
    </location>
</feature>
<dbReference type="InterPro" id="IPR003439">
    <property type="entry name" value="ABC_transporter-like_ATP-bd"/>
</dbReference>
<feature type="compositionally biased region" description="Basic and acidic residues" evidence="10">
    <location>
        <begin position="61"/>
        <end position="73"/>
    </location>
</feature>
<dbReference type="GO" id="GO:0005886">
    <property type="term" value="C:plasma membrane"/>
    <property type="evidence" value="ECO:0007669"/>
    <property type="project" value="UniProtKB-SubCell"/>
</dbReference>
<dbReference type="InterPro" id="IPR017871">
    <property type="entry name" value="ABC_transporter-like_CS"/>
</dbReference>
<dbReference type="Pfam" id="PF01061">
    <property type="entry name" value="ABC2_membrane"/>
    <property type="match status" value="2"/>
</dbReference>
<feature type="transmembrane region" description="Helical" evidence="11">
    <location>
        <begin position="1322"/>
        <end position="1343"/>
    </location>
</feature>
<dbReference type="Gene3D" id="3.40.50.300">
    <property type="entry name" value="P-loop containing nucleotide triphosphate hydrolases"/>
    <property type="match status" value="2"/>
</dbReference>
<dbReference type="InterPro" id="IPR027417">
    <property type="entry name" value="P-loop_NTPase"/>
</dbReference>
<name>A0A6V8HDI6_TALPI</name>
<dbReference type="Pfam" id="PF14510">
    <property type="entry name" value="ABC_trans_N"/>
    <property type="match status" value="1"/>
</dbReference>
<dbReference type="CDD" id="cd03233">
    <property type="entry name" value="ABCG_PDR_domain1"/>
    <property type="match status" value="1"/>
</dbReference>
<evidence type="ECO:0000313" key="13">
    <source>
        <dbReference type="EMBL" id="GAM39552.1"/>
    </source>
</evidence>
<comment type="subcellular location">
    <subcellularLocation>
        <location evidence="1">Cell membrane</location>
        <topology evidence="1">Multi-pass membrane protein</topology>
    </subcellularLocation>
</comment>
<feature type="transmembrane region" description="Helical" evidence="11">
    <location>
        <begin position="650"/>
        <end position="672"/>
    </location>
</feature>
<dbReference type="PANTHER" id="PTHR19241">
    <property type="entry name" value="ATP-BINDING CASSETTE TRANSPORTER"/>
    <property type="match status" value="1"/>
</dbReference>
<accession>A0A6V8HDI6</accession>
<feature type="region of interest" description="Disordered" evidence="10">
    <location>
        <begin position="834"/>
        <end position="853"/>
    </location>
</feature>
<protein>
    <submittedName>
        <fullName evidence="13">Xenobiotic-transporting ATPase</fullName>
    </submittedName>
</protein>
<keyword evidence="6" id="KW-0547">Nucleotide-binding</keyword>
<feature type="region of interest" description="Disordered" evidence="10">
    <location>
        <begin position="1"/>
        <end position="73"/>
    </location>
</feature>
<feature type="region of interest" description="Disordered" evidence="10">
    <location>
        <begin position="1162"/>
        <end position="1181"/>
    </location>
</feature>
<keyword evidence="9 11" id="KW-0472">Membrane</keyword>
<comment type="caution">
    <text evidence="13">The sequence shown here is derived from an EMBL/GenBank/DDBJ whole genome shotgun (WGS) entry which is preliminary data.</text>
</comment>
<evidence type="ECO:0000256" key="3">
    <source>
        <dbReference type="ARBA" id="ARBA00022448"/>
    </source>
</evidence>
<evidence type="ECO:0000256" key="2">
    <source>
        <dbReference type="ARBA" id="ARBA00006012"/>
    </source>
</evidence>
<evidence type="ECO:0000256" key="9">
    <source>
        <dbReference type="ARBA" id="ARBA00023136"/>
    </source>
</evidence>
<dbReference type="InterPro" id="IPR034001">
    <property type="entry name" value="ABCG_PDR_1"/>
</dbReference>
<keyword evidence="4" id="KW-1003">Cell membrane</keyword>
<dbReference type="GO" id="GO:0140359">
    <property type="term" value="F:ABC-type transporter activity"/>
    <property type="evidence" value="ECO:0007669"/>
    <property type="project" value="InterPro"/>
</dbReference>
<evidence type="ECO:0000256" key="6">
    <source>
        <dbReference type="ARBA" id="ARBA00022741"/>
    </source>
</evidence>
<evidence type="ECO:0000256" key="8">
    <source>
        <dbReference type="ARBA" id="ARBA00022989"/>
    </source>
</evidence>
<evidence type="ECO:0000256" key="5">
    <source>
        <dbReference type="ARBA" id="ARBA00022692"/>
    </source>
</evidence>
<dbReference type="FunFam" id="3.40.50.300:FF:000054">
    <property type="entry name" value="ABC multidrug transporter atrF"/>
    <property type="match status" value="1"/>
</dbReference>
<evidence type="ECO:0000313" key="14">
    <source>
        <dbReference type="Proteomes" id="UP000053095"/>
    </source>
</evidence>
<feature type="transmembrane region" description="Helical" evidence="11">
    <location>
        <begin position="1376"/>
        <end position="1394"/>
    </location>
</feature>
<keyword evidence="3" id="KW-0813">Transport</keyword>
<dbReference type="GO" id="GO:0005524">
    <property type="term" value="F:ATP binding"/>
    <property type="evidence" value="ECO:0007669"/>
    <property type="project" value="UniProtKB-KW"/>
</dbReference>
<evidence type="ECO:0000256" key="10">
    <source>
        <dbReference type="SAM" id="MobiDB-lite"/>
    </source>
</evidence>
<dbReference type="Proteomes" id="UP000053095">
    <property type="component" value="Unassembled WGS sequence"/>
</dbReference>
<evidence type="ECO:0000256" key="4">
    <source>
        <dbReference type="ARBA" id="ARBA00022475"/>
    </source>
</evidence>
<dbReference type="InterPro" id="IPR034003">
    <property type="entry name" value="ABCG_PDR_2"/>
</dbReference>
<feature type="domain" description="ABC transporter" evidence="12">
    <location>
        <begin position="866"/>
        <end position="1109"/>
    </location>
</feature>
<dbReference type="InterPro" id="IPR013525">
    <property type="entry name" value="ABC2_TM"/>
</dbReference>
<feature type="transmembrane region" description="Helical" evidence="11">
    <location>
        <begin position="784"/>
        <end position="802"/>
    </location>
</feature>
<dbReference type="InterPro" id="IPR029481">
    <property type="entry name" value="ABC_trans_N"/>
</dbReference>
<dbReference type="InterPro" id="IPR003593">
    <property type="entry name" value="AAA+_ATPase"/>
</dbReference>
<feature type="compositionally biased region" description="Basic and acidic residues" evidence="10">
    <location>
        <begin position="27"/>
        <end position="43"/>
    </location>
</feature>
<feature type="transmembrane region" description="Helical" evidence="11">
    <location>
        <begin position="1208"/>
        <end position="1228"/>
    </location>
</feature>